<feature type="region of interest" description="Disordered" evidence="1">
    <location>
        <begin position="52"/>
        <end position="79"/>
    </location>
</feature>
<dbReference type="AlphaFoldDB" id="A0A0V1K8F6"/>
<keyword evidence="2" id="KW-0472">Membrane</keyword>
<feature type="transmembrane region" description="Helical" evidence="2">
    <location>
        <begin position="23"/>
        <end position="43"/>
    </location>
</feature>
<organism evidence="3 4">
    <name type="scientific">Trichinella pseudospiralis</name>
    <name type="common">Parasitic roundworm</name>
    <dbReference type="NCBI Taxonomy" id="6337"/>
    <lineage>
        <taxon>Eukaryota</taxon>
        <taxon>Metazoa</taxon>
        <taxon>Ecdysozoa</taxon>
        <taxon>Nematoda</taxon>
        <taxon>Enoplea</taxon>
        <taxon>Dorylaimia</taxon>
        <taxon>Trichinellida</taxon>
        <taxon>Trichinellidae</taxon>
        <taxon>Trichinella</taxon>
    </lineage>
</organism>
<proteinExistence type="predicted"/>
<name>A0A0V1K8F6_TRIPS</name>
<evidence type="ECO:0000313" key="4">
    <source>
        <dbReference type="Proteomes" id="UP000054826"/>
    </source>
</evidence>
<reference evidence="3 4" key="1">
    <citation type="submission" date="2015-01" db="EMBL/GenBank/DDBJ databases">
        <title>Evolution of Trichinella species and genotypes.</title>
        <authorList>
            <person name="Korhonen P.K."/>
            <person name="Edoardo P."/>
            <person name="Giuseppe L.R."/>
            <person name="Gasser R.B."/>
        </authorList>
    </citation>
    <scope>NUCLEOTIDE SEQUENCE [LARGE SCALE GENOMIC DNA]</scope>
    <source>
        <strain evidence="3">ISS176</strain>
    </source>
</reference>
<protein>
    <submittedName>
        <fullName evidence="3">Uncharacterized protein</fullName>
    </submittedName>
</protein>
<accession>A0A0V1K8F6</accession>
<comment type="caution">
    <text evidence="3">The sequence shown here is derived from an EMBL/GenBank/DDBJ whole genome shotgun (WGS) entry which is preliminary data.</text>
</comment>
<evidence type="ECO:0000256" key="1">
    <source>
        <dbReference type="SAM" id="MobiDB-lite"/>
    </source>
</evidence>
<keyword evidence="2" id="KW-0812">Transmembrane</keyword>
<dbReference type="Proteomes" id="UP000054826">
    <property type="component" value="Unassembled WGS sequence"/>
</dbReference>
<keyword evidence="2" id="KW-1133">Transmembrane helix</keyword>
<evidence type="ECO:0000313" key="3">
    <source>
        <dbReference type="EMBL" id="KRZ43501.1"/>
    </source>
</evidence>
<sequence>MLFELIHVWPETTLIKYANVERFTTVTALVTGTLVIYCCALVTENEEERFRLNSSPYAGGEQQSVDGEDGNANQQADYK</sequence>
<gene>
    <name evidence="3" type="ORF">T4C_3416</name>
</gene>
<evidence type="ECO:0000256" key="2">
    <source>
        <dbReference type="SAM" id="Phobius"/>
    </source>
</evidence>
<dbReference type="EMBL" id="JYDV01000009">
    <property type="protein sequence ID" value="KRZ43501.1"/>
    <property type="molecule type" value="Genomic_DNA"/>
</dbReference>